<dbReference type="STRING" id="887144.BJF91_01495"/>
<sequence length="382" mass="41966">MHAVLIDDSRSILLALRLELRELPGLEVETFTDPEKAIRACAARQFDLVLVDYNMPKLTGIDVITALRAMSNYEMVPIVMVTSETEAAVCLNALNAGATDFLRKSADPVELRARVRNLLSLRRAQVELAHKADGLAAAVTAKSAELAASEEELIWRLARAIEYRDGATGDHVSRVAKIARLLACDLGLDEERQRKIYLAAPLHDVGKIGIPDGVLSKPGRLTESEREVMRHHVDIGVKILENGTSDLLQVAERIAGGHHEKWDGSGYPKGLVGEQIPLEARIVALADVFDALCSPRAYKPAWTLAQALEHIRQEKGRHFDPLCVEAFERQWPQIVSIMTGGDTNARLCLDQVPALDPAMPDSSVIRPKLSKRQPISALAGRE</sequence>
<dbReference type="SMART" id="SM00471">
    <property type="entry name" value="HDc"/>
    <property type="match status" value="1"/>
</dbReference>
<dbReference type="EMBL" id="MKIN01000023">
    <property type="protein sequence ID" value="OLP48784.1"/>
    <property type="molecule type" value="Genomic_DNA"/>
</dbReference>
<comment type="caution">
    <text evidence="7">The sequence shown here is derived from an EMBL/GenBank/DDBJ whole genome shotgun (WGS) entry which is preliminary data.</text>
</comment>
<accession>A0A1Q9A2Y7</accession>
<dbReference type="Gene3D" id="1.10.3210.10">
    <property type="entry name" value="Hypothetical protein af1432"/>
    <property type="match status" value="1"/>
</dbReference>
<feature type="domain" description="HD" evidence="4">
    <location>
        <begin position="168"/>
        <end position="292"/>
    </location>
</feature>
<organism evidence="7 8">
    <name type="scientific">Allorhizobium taibaishanense</name>
    <dbReference type="NCBI Taxonomy" id="887144"/>
    <lineage>
        <taxon>Bacteria</taxon>
        <taxon>Pseudomonadati</taxon>
        <taxon>Pseudomonadota</taxon>
        <taxon>Alphaproteobacteria</taxon>
        <taxon>Hyphomicrobiales</taxon>
        <taxon>Rhizobiaceae</taxon>
        <taxon>Rhizobium/Agrobacterium group</taxon>
        <taxon>Allorhizobium</taxon>
    </lineage>
</organism>
<dbReference type="PROSITE" id="PS50110">
    <property type="entry name" value="RESPONSE_REGULATORY"/>
    <property type="match status" value="1"/>
</dbReference>
<dbReference type="PANTHER" id="PTHR45228:SF1">
    <property type="entry name" value="CYCLIC DI-GMP PHOSPHODIESTERASE TM_0186"/>
    <property type="match status" value="1"/>
</dbReference>
<name>A0A1Q9A2Y7_9HYPH</name>
<dbReference type="RefSeq" id="WP_075616096.1">
    <property type="nucleotide sequence ID" value="NZ_JACIED010000004.1"/>
</dbReference>
<evidence type="ECO:0000313" key="7">
    <source>
        <dbReference type="EMBL" id="OLP48784.1"/>
    </source>
</evidence>
<dbReference type="FunFam" id="1.10.3210.10:FF:000018">
    <property type="entry name" value="Two-component system response regulator"/>
    <property type="match status" value="1"/>
</dbReference>
<reference evidence="6 9" key="2">
    <citation type="submission" date="2020-08" db="EMBL/GenBank/DDBJ databases">
        <title>Genomic Encyclopedia of Type Strains, Phase IV (KMG-IV): sequencing the most valuable type-strain genomes for metagenomic binning, comparative biology and taxonomic classification.</title>
        <authorList>
            <person name="Goeker M."/>
        </authorList>
    </citation>
    <scope>NUCLEOTIDE SEQUENCE [LARGE SCALE GENOMIC DNA]</scope>
    <source>
        <strain evidence="6 9">DSM 100021</strain>
    </source>
</reference>
<dbReference type="AlphaFoldDB" id="A0A1Q9A2Y7"/>
<dbReference type="InterPro" id="IPR006674">
    <property type="entry name" value="HD_domain"/>
</dbReference>
<dbReference type="InterPro" id="IPR052020">
    <property type="entry name" value="Cyclic_di-GMP/3'3'-cGAMP_PDE"/>
</dbReference>
<evidence type="ECO:0000313" key="6">
    <source>
        <dbReference type="EMBL" id="MBB4009050.1"/>
    </source>
</evidence>
<evidence type="ECO:0000259" key="4">
    <source>
        <dbReference type="PROSITE" id="PS51831"/>
    </source>
</evidence>
<dbReference type="InterPro" id="IPR003607">
    <property type="entry name" value="HD/PDEase_dom"/>
</dbReference>
<dbReference type="CDD" id="cd00077">
    <property type="entry name" value="HDc"/>
    <property type="match status" value="1"/>
</dbReference>
<dbReference type="Proteomes" id="UP000544107">
    <property type="component" value="Unassembled WGS sequence"/>
</dbReference>
<reference evidence="7 8" key="1">
    <citation type="submission" date="2016-09" db="EMBL/GenBank/DDBJ databases">
        <title>Rhizobium oryziradicis sp. nov., isolated from the root of rice.</title>
        <authorList>
            <person name="Zhao J."/>
            <person name="Zhang X."/>
        </authorList>
    </citation>
    <scope>NUCLEOTIDE SEQUENCE [LARGE SCALE GENOMIC DNA]</scope>
    <source>
        <strain evidence="7 8">14971</strain>
    </source>
</reference>
<evidence type="ECO:0000259" key="3">
    <source>
        <dbReference type="PROSITE" id="PS50110"/>
    </source>
</evidence>
<dbReference type="InterPro" id="IPR011006">
    <property type="entry name" value="CheY-like_superfamily"/>
</dbReference>
<dbReference type="Pfam" id="PF13487">
    <property type="entry name" value="HD_5"/>
    <property type="match status" value="1"/>
</dbReference>
<dbReference type="PROSITE" id="PS51831">
    <property type="entry name" value="HD"/>
    <property type="match status" value="1"/>
</dbReference>
<evidence type="ECO:0000313" key="8">
    <source>
        <dbReference type="Proteomes" id="UP000185598"/>
    </source>
</evidence>
<dbReference type="Proteomes" id="UP000185598">
    <property type="component" value="Unassembled WGS sequence"/>
</dbReference>
<dbReference type="GO" id="GO:0004112">
    <property type="term" value="F:cyclic-nucleotide phosphodiesterase activity"/>
    <property type="evidence" value="ECO:0007669"/>
    <property type="project" value="UniProtKB-ARBA"/>
</dbReference>
<gene>
    <name evidence="7" type="ORF">BJF91_01495</name>
    <name evidence="6" type="ORF">GGQ71_003332</name>
</gene>
<dbReference type="Gene3D" id="3.40.50.2300">
    <property type="match status" value="1"/>
</dbReference>
<dbReference type="OrthoDB" id="9802066at2"/>
<evidence type="ECO:0000256" key="1">
    <source>
        <dbReference type="ARBA" id="ARBA00022801"/>
    </source>
</evidence>
<dbReference type="SMART" id="SM00448">
    <property type="entry name" value="REC"/>
    <property type="match status" value="1"/>
</dbReference>
<dbReference type="GO" id="GO:0000160">
    <property type="term" value="P:phosphorelay signal transduction system"/>
    <property type="evidence" value="ECO:0007669"/>
    <property type="project" value="InterPro"/>
</dbReference>
<proteinExistence type="predicted"/>
<dbReference type="InterPro" id="IPR001789">
    <property type="entry name" value="Sig_transdc_resp-reg_receiver"/>
</dbReference>
<dbReference type="EMBL" id="JACIED010000004">
    <property type="protein sequence ID" value="MBB4009050.1"/>
    <property type="molecule type" value="Genomic_DNA"/>
</dbReference>
<dbReference type="InterPro" id="IPR037522">
    <property type="entry name" value="HD_GYP_dom"/>
</dbReference>
<dbReference type="PANTHER" id="PTHR45228">
    <property type="entry name" value="CYCLIC DI-GMP PHOSPHODIESTERASE TM_0186-RELATED"/>
    <property type="match status" value="1"/>
</dbReference>
<feature type="domain" description="Response regulatory" evidence="3">
    <location>
        <begin position="2"/>
        <end position="119"/>
    </location>
</feature>
<protein>
    <submittedName>
        <fullName evidence="6 7">Two-component system response regulator</fullName>
    </submittedName>
</protein>
<evidence type="ECO:0000256" key="2">
    <source>
        <dbReference type="PROSITE-ProRule" id="PRU00169"/>
    </source>
</evidence>
<evidence type="ECO:0000259" key="5">
    <source>
        <dbReference type="PROSITE" id="PS51832"/>
    </source>
</evidence>
<keyword evidence="2" id="KW-0597">Phosphoprotein</keyword>
<dbReference type="PROSITE" id="PS51832">
    <property type="entry name" value="HD_GYP"/>
    <property type="match status" value="1"/>
</dbReference>
<dbReference type="SUPFAM" id="SSF109604">
    <property type="entry name" value="HD-domain/PDEase-like"/>
    <property type="match status" value="1"/>
</dbReference>
<keyword evidence="8" id="KW-1185">Reference proteome</keyword>
<dbReference type="GO" id="GO:0009214">
    <property type="term" value="P:cyclic nucleotide catabolic process"/>
    <property type="evidence" value="ECO:0007669"/>
    <property type="project" value="UniProtKB-ARBA"/>
</dbReference>
<dbReference type="SUPFAM" id="SSF52172">
    <property type="entry name" value="CheY-like"/>
    <property type="match status" value="1"/>
</dbReference>
<evidence type="ECO:0000313" key="9">
    <source>
        <dbReference type="Proteomes" id="UP000544107"/>
    </source>
</evidence>
<dbReference type="Pfam" id="PF00072">
    <property type="entry name" value="Response_reg"/>
    <property type="match status" value="1"/>
</dbReference>
<feature type="modified residue" description="4-aspartylphosphate" evidence="2">
    <location>
        <position position="52"/>
    </location>
</feature>
<feature type="domain" description="HD-GYP" evidence="5">
    <location>
        <begin position="146"/>
        <end position="343"/>
    </location>
</feature>
<keyword evidence="1" id="KW-0378">Hydrolase</keyword>